<evidence type="ECO:0000256" key="14">
    <source>
        <dbReference type="ARBA" id="ARBA00023242"/>
    </source>
</evidence>
<keyword evidence="21" id="KW-1185">Reference proteome</keyword>
<comment type="subcellular location">
    <subcellularLocation>
        <location evidence="3">Chromosome</location>
        <location evidence="3">Centromere</location>
        <location evidence="3">Kinetochore</location>
    </subcellularLocation>
    <subcellularLocation>
        <location evidence="2">Cytoplasm</location>
        <location evidence="2">Cytoskeleton</location>
        <location evidence="2">Spindle</location>
    </subcellularLocation>
    <subcellularLocation>
        <location evidence="1">Nucleus</location>
    </subcellularLocation>
</comment>
<organism evidence="20 21">
    <name type="scientific">Golovinomyces cichoracearum</name>
    <dbReference type="NCBI Taxonomy" id="62708"/>
    <lineage>
        <taxon>Eukaryota</taxon>
        <taxon>Fungi</taxon>
        <taxon>Dikarya</taxon>
        <taxon>Ascomycota</taxon>
        <taxon>Pezizomycotina</taxon>
        <taxon>Leotiomycetes</taxon>
        <taxon>Erysiphales</taxon>
        <taxon>Erysiphaceae</taxon>
        <taxon>Golovinomyces</taxon>
    </lineage>
</organism>
<dbReference type="PANTHER" id="PTHR28216">
    <property type="entry name" value="DASH COMPLEX SUBUNIT DUO1"/>
    <property type="match status" value="1"/>
</dbReference>
<keyword evidence="13" id="KW-0206">Cytoskeleton</keyword>
<proteinExistence type="inferred from homology"/>
<dbReference type="GO" id="GO:0051301">
    <property type="term" value="P:cell division"/>
    <property type="evidence" value="ECO:0007669"/>
    <property type="project" value="UniProtKB-KW"/>
</dbReference>
<keyword evidence="8" id="KW-0493">Microtubule</keyword>
<keyword evidence="12" id="KW-0175">Coiled coil</keyword>
<dbReference type="GO" id="GO:0005874">
    <property type="term" value="C:microtubule"/>
    <property type="evidence" value="ECO:0007669"/>
    <property type="project" value="UniProtKB-KW"/>
</dbReference>
<dbReference type="EMBL" id="MCBQ01007704">
    <property type="protein sequence ID" value="RKF76758.1"/>
    <property type="molecule type" value="Genomic_DNA"/>
</dbReference>
<feature type="region of interest" description="Disordered" evidence="19">
    <location>
        <begin position="1"/>
        <end position="26"/>
    </location>
</feature>
<dbReference type="GO" id="GO:0000278">
    <property type="term" value="P:mitotic cell cycle"/>
    <property type="evidence" value="ECO:0007669"/>
    <property type="project" value="InterPro"/>
</dbReference>
<dbReference type="AlphaFoldDB" id="A0A420IQD3"/>
<evidence type="ECO:0000256" key="13">
    <source>
        <dbReference type="ARBA" id="ARBA00023212"/>
    </source>
</evidence>
<evidence type="ECO:0000256" key="1">
    <source>
        <dbReference type="ARBA" id="ARBA00004123"/>
    </source>
</evidence>
<evidence type="ECO:0000256" key="11">
    <source>
        <dbReference type="ARBA" id="ARBA00022838"/>
    </source>
</evidence>
<keyword evidence="7" id="KW-0132">Cell division</keyword>
<keyword evidence="14" id="KW-0539">Nucleus</keyword>
<evidence type="ECO:0000256" key="7">
    <source>
        <dbReference type="ARBA" id="ARBA00022618"/>
    </source>
</evidence>
<evidence type="ECO:0000256" key="8">
    <source>
        <dbReference type="ARBA" id="ARBA00022701"/>
    </source>
</evidence>
<dbReference type="Proteomes" id="UP000283383">
    <property type="component" value="Unassembled WGS sequence"/>
</dbReference>
<dbReference type="GO" id="GO:0007059">
    <property type="term" value="P:chromosome segregation"/>
    <property type="evidence" value="ECO:0007669"/>
    <property type="project" value="UniProtKB-KW"/>
</dbReference>
<reference evidence="20 21" key="1">
    <citation type="journal article" date="2018" name="BMC Genomics">
        <title>Comparative genome analyses reveal sequence features reflecting distinct modes of host-adaptation between dicot and monocot powdery mildew.</title>
        <authorList>
            <person name="Wu Y."/>
            <person name="Ma X."/>
            <person name="Pan Z."/>
            <person name="Kale S.D."/>
            <person name="Song Y."/>
            <person name="King H."/>
            <person name="Zhang Q."/>
            <person name="Presley C."/>
            <person name="Deng X."/>
            <person name="Wei C.I."/>
            <person name="Xiao S."/>
        </authorList>
    </citation>
    <scope>NUCLEOTIDE SEQUENCE [LARGE SCALE GENOMIC DNA]</scope>
    <source>
        <strain evidence="20">UMSG3</strain>
    </source>
</reference>
<accession>A0A420IQD3</accession>
<evidence type="ECO:0000256" key="10">
    <source>
        <dbReference type="ARBA" id="ARBA00022829"/>
    </source>
</evidence>
<sequence length="226" mass="25110">MSDTEKVDVIEPESNDFPISPSTKITGAYSRGDYESQFGMEQGKEASLQRELESVRNINEVIEKVLSGLECAQGNMDKTVSQTVKSASVLLDTWVRILSNTEHNQKLIMNPRWKGASIDIANMEKESSLKAQAEFRRAIEEERQKEESRKKEEEEERQRQAGTSARSRSTLGSLRGSKRGSTQNSSHFSGRLSNIQSNTRGAQKGRGGSCIGRGLGGSRVRLRGTR</sequence>
<evidence type="ECO:0000256" key="9">
    <source>
        <dbReference type="ARBA" id="ARBA00022776"/>
    </source>
</evidence>
<feature type="region of interest" description="Disordered" evidence="19">
    <location>
        <begin position="140"/>
        <end position="226"/>
    </location>
</feature>
<evidence type="ECO:0000256" key="6">
    <source>
        <dbReference type="ARBA" id="ARBA00022490"/>
    </source>
</evidence>
<evidence type="ECO:0000256" key="15">
    <source>
        <dbReference type="ARBA" id="ARBA00023306"/>
    </source>
</evidence>
<feature type="compositionally biased region" description="Basic and acidic residues" evidence="19">
    <location>
        <begin position="140"/>
        <end position="159"/>
    </location>
</feature>
<gene>
    <name evidence="20" type="ORF">GcM3_077002</name>
</gene>
<evidence type="ECO:0000256" key="4">
    <source>
        <dbReference type="ARBA" id="ARBA00005366"/>
    </source>
</evidence>
<keyword evidence="10" id="KW-0159">Chromosome partition</keyword>
<dbReference type="GO" id="GO:0072686">
    <property type="term" value="C:mitotic spindle"/>
    <property type="evidence" value="ECO:0007669"/>
    <property type="project" value="InterPro"/>
</dbReference>
<dbReference type="InterPro" id="IPR013960">
    <property type="entry name" value="DASH_Duo1"/>
</dbReference>
<dbReference type="PANTHER" id="PTHR28216:SF1">
    <property type="entry name" value="DASH COMPLEX SUBUNIT DUO1"/>
    <property type="match status" value="1"/>
</dbReference>
<name>A0A420IQD3_9PEZI</name>
<evidence type="ECO:0000256" key="2">
    <source>
        <dbReference type="ARBA" id="ARBA00004186"/>
    </source>
</evidence>
<keyword evidence="9" id="KW-0498">Mitosis</keyword>
<keyword evidence="15" id="KW-0131">Cell cycle</keyword>
<evidence type="ECO:0000256" key="16">
    <source>
        <dbReference type="ARBA" id="ARBA00023328"/>
    </source>
</evidence>
<evidence type="ECO:0000256" key="17">
    <source>
        <dbReference type="ARBA" id="ARBA00044152"/>
    </source>
</evidence>
<evidence type="ECO:0000256" key="12">
    <source>
        <dbReference type="ARBA" id="ARBA00023054"/>
    </source>
</evidence>
<evidence type="ECO:0000313" key="21">
    <source>
        <dbReference type="Proteomes" id="UP000283383"/>
    </source>
</evidence>
<dbReference type="STRING" id="62708.A0A420IQD3"/>
<keyword evidence="16" id="KW-0137">Centromere</keyword>
<evidence type="ECO:0000256" key="5">
    <source>
        <dbReference type="ARBA" id="ARBA00022454"/>
    </source>
</evidence>
<feature type="compositionally biased region" description="Gly residues" evidence="19">
    <location>
        <begin position="204"/>
        <end position="217"/>
    </location>
</feature>
<feature type="compositionally biased region" description="Polar residues" evidence="19">
    <location>
        <begin position="183"/>
        <end position="201"/>
    </location>
</feature>
<feature type="compositionally biased region" description="Low complexity" evidence="19">
    <location>
        <begin position="160"/>
        <end position="182"/>
    </location>
</feature>
<keyword evidence="11" id="KW-0995">Kinetochore</keyword>
<keyword evidence="5" id="KW-0158">Chromosome</keyword>
<comment type="similarity">
    <text evidence="4">Belongs to the DASH complex DUO1 family.</text>
</comment>
<protein>
    <recommendedName>
        <fullName evidence="17">DASH complex subunit DUO1</fullName>
    </recommendedName>
    <alternativeName>
        <fullName evidence="18">Outer kinetochore protein DUO1</fullName>
    </alternativeName>
</protein>
<evidence type="ECO:0000313" key="20">
    <source>
        <dbReference type="EMBL" id="RKF76758.1"/>
    </source>
</evidence>
<comment type="caution">
    <text evidence="20">The sequence shown here is derived from an EMBL/GenBank/DDBJ whole genome shotgun (WGS) entry which is preliminary data.</text>
</comment>
<keyword evidence="6" id="KW-0963">Cytoplasm</keyword>
<evidence type="ECO:0000256" key="19">
    <source>
        <dbReference type="SAM" id="MobiDB-lite"/>
    </source>
</evidence>
<dbReference type="GO" id="GO:0042729">
    <property type="term" value="C:DASH complex"/>
    <property type="evidence" value="ECO:0007669"/>
    <property type="project" value="InterPro"/>
</dbReference>
<evidence type="ECO:0000256" key="3">
    <source>
        <dbReference type="ARBA" id="ARBA00004629"/>
    </source>
</evidence>
<dbReference type="Pfam" id="PF08651">
    <property type="entry name" value="DASH_Duo1"/>
    <property type="match status" value="1"/>
</dbReference>
<evidence type="ECO:0000256" key="18">
    <source>
        <dbReference type="ARBA" id="ARBA00044358"/>
    </source>
</evidence>